<sequence length="64" mass="7506">MANRYTLRMELPQSWTIVDVFTGQPAVIRQKVMVGMGPREAEDMVVQMNVRDVKRRERAEERKA</sequence>
<comment type="caution">
    <text evidence="1">The sequence shown here is derived from an EMBL/GenBank/DDBJ whole genome shotgun (WGS) entry which is preliminary data.</text>
</comment>
<protein>
    <submittedName>
        <fullName evidence="1">Uncharacterized protein</fullName>
    </submittedName>
</protein>
<dbReference type="RefSeq" id="WP_379098638.1">
    <property type="nucleotide sequence ID" value="NZ_JBHUGZ010000008.1"/>
</dbReference>
<accession>A0ABW4UBI5</accession>
<evidence type="ECO:0000313" key="2">
    <source>
        <dbReference type="Proteomes" id="UP001597405"/>
    </source>
</evidence>
<gene>
    <name evidence="1" type="ORF">ACFSOZ_13830</name>
</gene>
<keyword evidence="2" id="KW-1185">Reference proteome</keyword>
<evidence type="ECO:0000313" key="1">
    <source>
        <dbReference type="EMBL" id="MFD1983745.1"/>
    </source>
</evidence>
<dbReference type="Proteomes" id="UP001597405">
    <property type="component" value="Unassembled WGS sequence"/>
</dbReference>
<reference evidence="2" key="1">
    <citation type="journal article" date="2019" name="Int. J. Syst. Evol. Microbiol.">
        <title>The Global Catalogue of Microorganisms (GCM) 10K type strain sequencing project: providing services to taxonomists for standard genome sequencing and annotation.</title>
        <authorList>
            <consortium name="The Broad Institute Genomics Platform"/>
            <consortium name="The Broad Institute Genome Sequencing Center for Infectious Disease"/>
            <person name="Wu L."/>
            <person name="Ma J."/>
        </authorList>
    </citation>
    <scope>NUCLEOTIDE SEQUENCE [LARGE SCALE GENOMIC DNA]</scope>
    <source>
        <strain evidence="2">CGMCC 1.16225</strain>
    </source>
</reference>
<proteinExistence type="predicted"/>
<name>A0ABW4UBI5_9HYPH</name>
<dbReference type="EMBL" id="JBHUGZ010000008">
    <property type="protein sequence ID" value="MFD1983745.1"/>
    <property type="molecule type" value="Genomic_DNA"/>
</dbReference>
<organism evidence="1 2">
    <name type="scientific">Mesorhizobium newzealandense</name>
    <dbReference type="NCBI Taxonomy" id="1300302"/>
    <lineage>
        <taxon>Bacteria</taxon>
        <taxon>Pseudomonadati</taxon>
        <taxon>Pseudomonadota</taxon>
        <taxon>Alphaproteobacteria</taxon>
        <taxon>Hyphomicrobiales</taxon>
        <taxon>Phyllobacteriaceae</taxon>
        <taxon>Mesorhizobium</taxon>
    </lineage>
</organism>